<dbReference type="Proteomes" id="UP000464495">
    <property type="component" value="Chromosome"/>
</dbReference>
<dbReference type="PANTHER" id="PTHR41521:SF4">
    <property type="entry name" value="BLR0684 PROTEIN"/>
    <property type="match status" value="1"/>
</dbReference>
<dbReference type="InterPro" id="IPR011008">
    <property type="entry name" value="Dimeric_a/b-barrel"/>
</dbReference>
<dbReference type="PANTHER" id="PTHR41521">
    <property type="match status" value="1"/>
</dbReference>
<dbReference type="RefSeq" id="WP_161860722.1">
    <property type="nucleotide sequence ID" value="NZ_CP046620.1"/>
</dbReference>
<keyword evidence="3" id="KW-1185">Reference proteome</keyword>
<evidence type="ECO:0000313" key="2">
    <source>
        <dbReference type="EMBL" id="QHQ34151.1"/>
    </source>
</evidence>
<dbReference type="Pfam" id="PF07045">
    <property type="entry name" value="DUF1330"/>
    <property type="match status" value="1"/>
</dbReference>
<evidence type="ECO:0000313" key="3">
    <source>
        <dbReference type="Proteomes" id="UP000464495"/>
    </source>
</evidence>
<sequence>MPKGYWVGHITVTNPDAYKEYVERDTPIIESFGGIFLVRGGQSETPESPMKERHVIIEFPDYQTARKAYYSDEYQEVLKIRQANAMSDILIVEGH</sequence>
<dbReference type="KEGG" id="amaq:GO499_02585"/>
<protein>
    <submittedName>
        <fullName evidence="2">DUF1330 domain-containing protein</fullName>
    </submittedName>
</protein>
<gene>
    <name evidence="2" type="ORF">GO499_02585</name>
</gene>
<dbReference type="AlphaFoldDB" id="A0A6P1SXE5"/>
<dbReference type="Gene3D" id="3.30.70.100">
    <property type="match status" value="1"/>
</dbReference>
<name>A0A6P1SXE5_9RHOB</name>
<evidence type="ECO:0000259" key="1">
    <source>
        <dbReference type="Pfam" id="PF07045"/>
    </source>
</evidence>
<feature type="domain" description="DUF1330" evidence="1">
    <location>
        <begin position="3"/>
        <end position="94"/>
    </location>
</feature>
<reference evidence="2 3" key="1">
    <citation type="submission" date="2019-12" db="EMBL/GenBank/DDBJ databases">
        <title>Complete genome sequence of Algicella marina strain 9Alg 56(T) isolated from the red alga Tichocarpus crinitus.</title>
        <authorList>
            <person name="Kim S.-G."/>
            <person name="Nedashkovskaya O.I."/>
        </authorList>
    </citation>
    <scope>NUCLEOTIDE SEQUENCE [LARGE SCALE GENOMIC DNA]</scope>
    <source>
        <strain evidence="2 3">9Alg 56</strain>
    </source>
</reference>
<dbReference type="SUPFAM" id="SSF54909">
    <property type="entry name" value="Dimeric alpha+beta barrel"/>
    <property type="match status" value="1"/>
</dbReference>
<organism evidence="2 3">
    <name type="scientific">Algicella marina</name>
    <dbReference type="NCBI Taxonomy" id="2683284"/>
    <lineage>
        <taxon>Bacteria</taxon>
        <taxon>Pseudomonadati</taxon>
        <taxon>Pseudomonadota</taxon>
        <taxon>Alphaproteobacteria</taxon>
        <taxon>Rhodobacterales</taxon>
        <taxon>Paracoccaceae</taxon>
        <taxon>Algicella</taxon>
    </lineage>
</organism>
<proteinExistence type="predicted"/>
<accession>A0A6P1SXE5</accession>
<dbReference type="EMBL" id="CP046620">
    <property type="protein sequence ID" value="QHQ34151.1"/>
    <property type="molecule type" value="Genomic_DNA"/>
</dbReference>
<dbReference type="InterPro" id="IPR010753">
    <property type="entry name" value="DUF1330"/>
</dbReference>